<evidence type="ECO:0000313" key="6">
    <source>
        <dbReference type="Proteomes" id="UP001548832"/>
    </source>
</evidence>
<comment type="similarity">
    <text evidence="2">Belongs to the bacterial solute-binding protein 2 family.</text>
</comment>
<dbReference type="PANTHER" id="PTHR30036:SF1">
    <property type="entry name" value="D-XYLOSE-BINDING PERIPLASMIC PROTEIN"/>
    <property type="match status" value="1"/>
</dbReference>
<dbReference type="PROSITE" id="PS51318">
    <property type="entry name" value="TAT"/>
    <property type="match status" value="1"/>
</dbReference>
<reference evidence="5 6" key="1">
    <citation type="submission" date="2024-06" db="EMBL/GenBank/DDBJ databases">
        <authorList>
            <person name="Kim D.-U."/>
        </authorList>
    </citation>
    <scope>NUCLEOTIDE SEQUENCE [LARGE SCALE GENOMIC DNA]</scope>
    <source>
        <strain evidence="5 6">KACC15460</strain>
    </source>
</reference>
<dbReference type="CDD" id="cd19992">
    <property type="entry name" value="PBP1_ABC_xylose_binding-like"/>
    <property type="match status" value="1"/>
</dbReference>
<dbReference type="InterPro" id="IPR028082">
    <property type="entry name" value="Peripla_BP_I"/>
</dbReference>
<comment type="subcellular location">
    <subcellularLocation>
        <location evidence="1">Periplasm</location>
    </subcellularLocation>
</comment>
<keyword evidence="6" id="KW-1185">Reference proteome</keyword>
<evidence type="ECO:0000256" key="3">
    <source>
        <dbReference type="ARBA" id="ARBA00022729"/>
    </source>
</evidence>
<protein>
    <submittedName>
        <fullName evidence="5">Substrate-binding domain-containing protein</fullName>
    </submittedName>
</protein>
<dbReference type="SUPFAM" id="SSF53822">
    <property type="entry name" value="Periplasmic binding protein-like I"/>
    <property type="match status" value="1"/>
</dbReference>
<dbReference type="Proteomes" id="UP001548832">
    <property type="component" value="Unassembled WGS sequence"/>
</dbReference>
<evidence type="ECO:0000256" key="1">
    <source>
        <dbReference type="ARBA" id="ARBA00004418"/>
    </source>
</evidence>
<dbReference type="EMBL" id="JBEWSZ010000001">
    <property type="protein sequence ID" value="MET2829256.1"/>
    <property type="molecule type" value="Genomic_DNA"/>
</dbReference>
<dbReference type="Gene3D" id="3.40.50.2300">
    <property type="match status" value="2"/>
</dbReference>
<name>A0ABV2DGT3_9HYPH</name>
<accession>A0ABV2DGT3</accession>
<dbReference type="InterPro" id="IPR025997">
    <property type="entry name" value="SBP_2_dom"/>
</dbReference>
<dbReference type="PANTHER" id="PTHR30036">
    <property type="entry name" value="D-XYLOSE-BINDING PERIPLASMIC PROTEIN"/>
    <property type="match status" value="1"/>
</dbReference>
<dbReference type="RefSeq" id="WP_354461212.1">
    <property type="nucleotide sequence ID" value="NZ_JBEWSZ010000001.1"/>
</dbReference>
<dbReference type="Pfam" id="PF13407">
    <property type="entry name" value="Peripla_BP_4"/>
    <property type="match status" value="1"/>
</dbReference>
<comment type="caution">
    <text evidence="5">The sequence shown here is derived from an EMBL/GenBank/DDBJ whole genome shotgun (WGS) entry which is preliminary data.</text>
</comment>
<evidence type="ECO:0000313" key="5">
    <source>
        <dbReference type="EMBL" id="MET2829256.1"/>
    </source>
</evidence>
<dbReference type="InterPro" id="IPR050555">
    <property type="entry name" value="Bact_Solute-Bind_Prot2"/>
</dbReference>
<keyword evidence="3" id="KW-0732">Signal</keyword>
<evidence type="ECO:0000256" key="2">
    <source>
        <dbReference type="ARBA" id="ARBA00007639"/>
    </source>
</evidence>
<feature type="domain" description="Periplasmic binding protein" evidence="4">
    <location>
        <begin position="50"/>
        <end position="308"/>
    </location>
</feature>
<evidence type="ECO:0000259" key="4">
    <source>
        <dbReference type="Pfam" id="PF13407"/>
    </source>
</evidence>
<organism evidence="5 6">
    <name type="scientific">Mesorhizobium shangrilense</name>
    <dbReference type="NCBI Taxonomy" id="460060"/>
    <lineage>
        <taxon>Bacteria</taxon>
        <taxon>Pseudomonadati</taxon>
        <taxon>Pseudomonadota</taxon>
        <taxon>Alphaproteobacteria</taxon>
        <taxon>Hyphomicrobiales</taxon>
        <taxon>Phyllobacteriaceae</taxon>
        <taxon>Mesorhizobium</taxon>
    </lineage>
</organism>
<gene>
    <name evidence="5" type="ORF">ABVQ20_19970</name>
</gene>
<proteinExistence type="inferred from homology"/>
<sequence length="358" mass="39274">MRDLRALTKLFVEGGVSRREFMKSAAAFGAATATLGAGGFSARAATGPLVGFSFPSFDAFRWPHDRHYFQARADELGLQYIIQGANEDVATQDTQIDAMLSQGIKVLVIIPVNVEAGKKIVERVKREANIPIISYNYVIPSPAIDYWAARDNYLVGEIQAKQALKEAKKGNWAIVSGPEGIDVARQKTEGALRVLKPYIDSGEIKIVSHQWHDNWRQESALKQIEDALTQNNNNIQAIVSNEEGLALGALQALTEQGLNGKVWLCGEDVWPEGARAIVRGDMAMSAWTDLIQMGRVAAEAALALTRGETPKTNETLDVDGHKIPGMRIQSRVVNKETLPEFLKLTDWLKPEDIGLKAG</sequence>
<dbReference type="InterPro" id="IPR006311">
    <property type="entry name" value="TAT_signal"/>
</dbReference>